<evidence type="ECO:0000313" key="7">
    <source>
        <dbReference type="Proteomes" id="UP000748025"/>
    </source>
</evidence>
<evidence type="ECO:0000256" key="1">
    <source>
        <dbReference type="ARBA" id="ARBA00004496"/>
    </source>
</evidence>
<name>A0A9P7NGJ8_9HYPO</name>
<sequence length="236" mass="26682">MMTDDDEPLALSDNALAALAEFHAERDAHESKFNELKAQADQDAQFSMEAFEEDWNKSQFWYSDETAELLADQLLSGASGASSIGVISTPSVFVALRNKLRDLPLDERPRVVLLEHDDRFAVFPEFVFYDYQQPLKLPGNMKGSLDSVICDPPFLNADCQTKAALTVRWLLKSDNSSSTLPRVIVCTGERMEHLVTKLYNPLGVRTTNYEPKHARGLSNEFYCYANFECPAWTWKA</sequence>
<evidence type="ECO:0000256" key="3">
    <source>
        <dbReference type="ARBA" id="ARBA00022603"/>
    </source>
</evidence>
<evidence type="ECO:0000256" key="2">
    <source>
        <dbReference type="ARBA" id="ARBA00022490"/>
    </source>
</evidence>
<dbReference type="InterPro" id="IPR019369">
    <property type="entry name" value="Efm5/EEF1AKMT1"/>
</dbReference>
<keyword evidence="2 5" id="KW-0963">Cytoplasm</keyword>
<dbReference type="Proteomes" id="UP000748025">
    <property type="component" value="Unassembled WGS sequence"/>
</dbReference>
<accession>A0A9P7NGJ8</accession>
<evidence type="ECO:0000256" key="4">
    <source>
        <dbReference type="ARBA" id="ARBA00022679"/>
    </source>
</evidence>
<comment type="subcellular location">
    <subcellularLocation>
        <location evidence="1 5">Cytoplasm</location>
    </subcellularLocation>
</comment>
<dbReference type="EC" id="2.1.1.-" evidence="5"/>
<dbReference type="InterPro" id="IPR041370">
    <property type="entry name" value="Mlase_EEF1AKMT1/ZCCHC4"/>
</dbReference>
<dbReference type="AlphaFoldDB" id="A0A9P7NGJ8"/>
<keyword evidence="4 5" id="KW-0808">Transferase</keyword>
<dbReference type="PANTHER" id="PTHR13200">
    <property type="entry name" value="EEF1A LYSINE METHYLTRANSFERASE 1"/>
    <property type="match status" value="1"/>
</dbReference>
<keyword evidence="3 5" id="KW-0489">Methyltransferase</keyword>
<dbReference type="HAMAP" id="MF_03187">
    <property type="entry name" value="Methyltr_EFM5"/>
    <property type="match status" value="1"/>
</dbReference>
<gene>
    <name evidence="5" type="primary">EFM5</name>
    <name evidence="6" type="ORF">E4U43_008590</name>
</gene>
<dbReference type="Pfam" id="PF10237">
    <property type="entry name" value="N6-adenineMlase"/>
    <property type="match status" value="1"/>
</dbReference>
<organism evidence="6 7">
    <name type="scientific">Claviceps pusilla</name>
    <dbReference type="NCBI Taxonomy" id="123648"/>
    <lineage>
        <taxon>Eukaryota</taxon>
        <taxon>Fungi</taxon>
        <taxon>Dikarya</taxon>
        <taxon>Ascomycota</taxon>
        <taxon>Pezizomycotina</taxon>
        <taxon>Sordariomycetes</taxon>
        <taxon>Hypocreomycetidae</taxon>
        <taxon>Hypocreales</taxon>
        <taxon>Clavicipitaceae</taxon>
        <taxon>Claviceps</taxon>
    </lineage>
</organism>
<protein>
    <recommendedName>
        <fullName evidence="5">Protein-lysine N-methyltransferase EFM5</fullName>
        <ecNumber evidence="5">2.1.1.-</ecNumber>
    </recommendedName>
    <alternativeName>
        <fullName evidence="5">Elongation factor methyltransferase 5</fullName>
    </alternativeName>
</protein>
<dbReference type="PANTHER" id="PTHR13200:SF0">
    <property type="entry name" value="EEF1A LYSINE METHYLTRANSFERASE 1"/>
    <property type="match status" value="1"/>
</dbReference>
<dbReference type="EMBL" id="SRPW01000096">
    <property type="protein sequence ID" value="KAG6017825.1"/>
    <property type="molecule type" value="Genomic_DNA"/>
</dbReference>
<evidence type="ECO:0000256" key="5">
    <source>
        <dbReference type="HAMAP-Rule" id="MF_03187"/>
    </source>
</evidence>
<dbReference type="GO" id="GO:0032259">
    <property type="term" value="P:methylation"/>
    <property type="evidence" value="ECO:0007669"/>
    <property type="project" value="UniProtKB-KW"/>
</dbReference>
<keyword evidence="7" id="KW-1185">Reference proteome</keyword>
<evidence type="ECO:0000313" key="6">
    <source>
        <dbReference type="EMBL" id="KAG6017825.1"/>
    </source>
</evidence>
<dbReference type="GO" id="GO:0005737">
    <property type="term" value="C:cytoplasm"/>
    <property type="evidence" value="ECO:0007669"/>
    <property type="project" value="UniProtKB-SubCell"/>
</dbReference>
<comment type="similarity">
    <text evidence="5">Belongs to the class I-like SAM-binding methyltransferase superfamily. EFM5 family.</text>
</comment>
<reference evidence="6" key="1">
    <citation type="journal article" date="2020" name="bioRxiv">
        <title>Whole genome comparisons of ergot fungi reveals the divergence and evolution of species within the genus Claviceps are the result of varying mechanisms driving genome evolution and host range expansion.</title>
        <authorList>
            <person name="Wyka S.A."/>
            <person name="Mondo S.J."/>
            <person name="Liu M."/>
            <person name="Dettman J."/>
            <person name="Nalam V."/>
            <person name="Broders K.D."/>
        </authorList>
    </citation>
    <scope>NUCLEOTIDE SEQUENCE</scope>
    <source>
        <strain evidence="6">CCC 602</strain>
    </source>
</reference>
<proteinExistence type="inferred from homology"/>
<comment type="function">
    <text evidence="5">S-adenosyl-L-methionine-dependent protein-lysine N-methyltransferase that trimethylates elongation factor 1-alpha at 'Lys-79'.</text>
</comment>
<dbReference type="OrthoDB" id="206354at2759"/>
<dbReference type="GO" id="GO:0016279">
    <property type="term" value="F:protein-lysine N-methyltransferase activity"/>
    <property type="evidence" value="ECO:0007669"/>
    <property type="project" value="UniProtKB-UniRule"/>
</dbReference>
<comment type="caution">
    <text evidence="6">The sequence shown here is derived from an EMBL/GenBank/DDBJ whole genome shotgun (WGS) entry which is preliminary data.</text>
</comment>